<dbReference type="Proteomes" id="UP000237983">
    <property type="component" value="Unassembled WGS sequence"/>
</dbReference>
<dbReference type="Gene3D" id="3.90.470.20">
    <property type="entry name" value="4'-phosphopantetheinyl transferase domain"/>
    <property type="match status" value="1"/>
</dbReference>
<comment type="caution">
    <text evidence="1">The sequence shown here is derived from an EMBL/GenBank/DDBJ whole genome shotgun (WGS) entry which is preliminary data.</text>
</comment>
<keyword evidence="1" id="KW-0808">Transferase</keyword>
<dbReference type="GO" id="GO:0000287">
    <property type="term" value="F:magnesium ion binding"/>
    <property type="evidence" value="ECO:0007669"/>
    <property type="project" value="InterPro"/>
</dbReference>
<gene>
    <name evidence="1" type="ORF">B0I08_104302</name>
</gene>
<keyword evidence="2" id="KW-1185">Reference proteome</keyword>
<evidence type="ECO:0000313" key="2">
    <source>
        <dbReference type="Proteomes" id="UP000237983"/>
    </source>
</evidence>
<dbReference type="GO" id="GO:0008897">
    <property type="term" value="F:holo-[acyl-carrier-protein] synthase activity"/>
    <property type="evidence" value="ECO:0007669"/>
    <property type="project" value="InterPro"/>
</dbReference>
<organism evidence="1 2">
    <name type="scientific">Glaciihabitans tibetensis</name>
    <dbReference type="NCBI Taxonomy" id="1266600"/>
    <lineage>
        <taxon>Bacteria</taxon>
        <taxon>Bacillati</taxon>
        <taxon>Actinomycetota</taxon>
        <taxon>Actinomycetes</taxon>
        <taxon>Micrococcales</taxon>
        <taxon>Microbacteriaceae</taxon>
        <taxon>Glaciihabitans</taxon>
    </lineage>
</organism>
<sequence length="193" mass="20227">MRPQLDANAHSAALAVISPAERQRYDTTVEAKRESFLAGRWMLRQLVSELTGVHPAAVALVAQCPDCGGPHGQPRVEGSRLAVSLSRSADAVVAAAAWDSAVGVDVEPLDQPAAATSAIEMLTGEPSLLRWTRVEAILKADGRGLRVDPGEVVLSAVNGAVEGWVRGSATRYRVIEVELAPGVRVSVASSICG</sequence>
<dbReference type="EMBL" id="PVTL01000004">
    <property type="protein sequence ID" value="PRY68599.1"/>
    <property type="molecule type" value="Genomic_DNA"/>
</dbReference>
<evidence type="ECO:0000313" key="1">
    <source>
        <dbReference type="EMBL" id="PRY68599.1"/>
    </source>
</evidence>
<accession>A0A2T0VEJ9</accession>
<proteinExistence type="predicted"/>
<dbReference type="SUPFAM" id="SSF56214">
    <property type="entry name" value="4'-phosphopantetheinyl transferase"/>
    <property type="match status" value="2"/>
</dbReference>
<reference evidence="1 2" key="1">
    <citation type="submission" date="2018-03" db="EMBL/GenBank/DDBJ databases">
        <title>Genomic Encyclopedia of Type Strains, Phase III (KMG-III): the genomes of soil and plant-associated and newly described type strains.</title>
        <authorList>
            <person name="Whitman W."/>
        </authorList>
    </citation>
    <scope>NUCLEOTIDE SEQUENCE [LARGE SCALE GENOMIC DNA]</scope>
    <source>
        <strain evidence="1 2">CGMCC 1.12484</strain>
    </source>
</reference>
<name>A0A2T0VEJ9_9MICO</name>
<dbReference type="InterPro" id="IPR037143">
    <property type="entry name" value="4-PPantetheinyl_Trfase_dom_sf"/>
</dbReference>
<dbReference type="AlphaFoldDB" id="A0A2T0VEJ9"/>
<protein>
    <submittedName>
        <fullName evidence="1">4'-phosphopantetheinyl transferase</fullName>
    </submittedName>
</protein>